<dbReference type="AlphaFoldDB" id="A0AAV4XCT8"/>
<proteinExistence type="predicted"/>
<accession>A0AAV4XCT8</accession>
<reference evidence="1 2" key="1">
    <citation type="submission" date="2021-06" db="EMBL/GenBank/DDBJ databases">
        <title>Caerostris extrusa draft genome.</title>
        <authorList>
            <person name="Kono N."/>
            <person name="Arakawa K."/>
        </authorList>
    </citation>
    <scope>NUCLEOTIDE SEQUENCE [LARGE SCALE GENOMIC DNA]</scope>
</reference>
<comment type="caution">
    <text evidence="1">The sequence shown here is derived from an EMBL/GenBank/DDBJ whole genome shotgun (WGS) entry which is preliminary data.</text>
</comment>
<dbReference type="EMBL" id="BPLR01017597">
    <property type="protein sequence ID" value="GIY92892.1"/>
    <property type="molecule type" value="Genomic_DNA"/>
</dbReference>
<keyword evidence="2" id="KW-1185">Reference proteome</keyword>
<sequence length="92" mass="10966">MPDLAQWYLNFYSRKQYFSNNCKSKTINTAESPSYKKYYRPENSTLFAFLSSRRWLATALQRNWGASCVRNGERKPKLVVTRRQWGTDSDER</sequence>
<evidence type="ECO:0000313" key="2">
    <source>
        <dbReference type="Proteomes" id="UP001054945"/>
    </source>
</evidence>
<dbReference type="Proteomes" id="UP001054945">
    <property type="component" value="Unassembled WGS sequence"/>
</dbReference>
<gene>
    <name evidence="1" type="ORF">CEXT_722261</name>
</gene>
<organism evidence="1 2">
    <name type="scientific">Caerostris extrusa</name>
    <name type="common">Bark spider</name>
    <name type="synonym">Caerostris bankana</name>
    <dbReference type="NCBI Taxonomy" id="172846"/>
    <lineage>
        <taxon>Eukaryota</taxon>
        <taxon>Metazoa</taxon>
        <taxon>Ecdysozoa</taxon>
        <taxon>Arthropoda</taxon>
        <taxon>Chelicerata</taxon>
        <taxon>Arachnida</taxon>
        <taxon>Araneae</taxon>
        <taxon>Araneomorphae</taxon>
        <taxon>Entelegynae</taxon>
        <taxon>Araneoidea</taxon>
        <taxon>Araneidae</taxon>
        <taxon>Caerostris</taxon>
    </lineage>
</organism>
<name>A0AAV4XCT8_CAEEX</name>
<evidence type="ECO:0000313" key="1">
    <source>
        <dbReference type="EMBL" id="GIY92892.1"/>
    </source>
</evidence>
<protein>
    <submittedName>
        <fullName evidence="1">Uncharacterized protein</fullName>
    </submittedName>
</protein>